<comment type="caution">
    <text evidence="3">The sequence shown here is derived from an EMBL/GenBank/DDBJ whole genome shotgun (WGS) entry which is preliminary data.</text>
</comment>
<sequence>MPTVRLSFSPAAAHVRTARLVGVAVARRAGVAEELLEEVRLAIGEACSRAVALHRSHGLEDLVDVAMADGDRFTVRVVDRAANGALVARLAGEAGDEDSVMVLSDPALPLTTPPELLAEEAVAARMGLALLAGLVDDLNVSELAEGVGTEVRMSWPLERPAE</sequence>
<dbReference type="Gene3D" id="3.30.565.10">
    <property type="entry name" value="Histidine kinase-like ATPase, C-terminal domain"/>
    <property type="match status" value="1"/>
</dbReference>
<dbReference type="PANTHER" id="PTHR35526:SF3">
    <property type="entry name" value="ANTI-SIGMA-F FACTOR RSBW"/>
    <property type="match status" value="1"/>
</dbReference>
<organism evidence="3 4">
    <name type="scientific">Dactylosporangium siamense</name>
    <dbReference type="NCBI Taxonomy" id="685454"/>
    <lineage>
        <taxon>Bacteria</taxon>
        <taxon>Bacillati</taxon>
        <taxon>Actinomycetota</taxon>
        <taxon>Actinomycetes</taxon>
        <taxon>Micromonosporales</taxon>
        <taxon>Micromonosporaceae</taxon>
        <taxon>Dactylosporangium</taxon>
    </lineage>
</organism>
<dbReference type="InterPro" id="IPR003594">
    <property type="entry name" value="HATPase_dom"/>
</dbReference>
<evidence type="ECO:0000256" key="1">
    <source>
        <dbReference type="ARBA" id="ARBA00022527"/>
    </source>
</evidence>
<dbReference type="AlphaFoldDB" id="A0A919PPP5"/>
<protein>
    <submittedName>
        <fullName evidence="3">Anti-sigma regulatory factor</fullName>
    </submittedName>
</protein>
<evidence type="ECO:0000313" key="3">
    <source>
        <dbReference type="EMBL" id="GIG47849.1"/>
    </source>
</evidence>
<dbReference type="PANTHER" id="PTHR35526">
    <property type="entry name" value="ANTI-SIGMA-F FACTOR RSBW-RELATED"/>
    <property type="match status" value="1"/>
</dbReference>
<dbReference type="Pfam" id="PF13581">
    <property type="entry name" value="HATPase_c_2"/>
    <property type="match status" value="1"/>
</dbReference>
<proteinExistence type="predicted"/>
<dbReference type="GO" id="GO:0004674">
    <property type="term" value="F:protein serine/threonine kinase activity"/>
    <property type="evidence" value="ECO:0007669"/>
    <property type="project" value="UniProtKB-KW"/>
</dbReference>
<evidence type="ECO:0000259" key="2">
    <source>
        <dbReference type="Pfam" id="PF13581"/>
    </source>
</evidence>
<evidence type="ECO:0000313" key="4">
    <source>
        <dbReference type="Proteomes" id="UP000660611"/>
    </source>
</evidence>
<accession>A0A919PPP5</accession>
<dbReference type="EMBL" id="BONQ01000089">
    <property type="protein sequence ID" value="GIG47849.1"/>
    <property type="molecule type" value="Genomic_DNA"/>
</dbReference>
<dbReference type="Proteomes" id="UP000660611">
    <property type="component" value="Unassembled WGS sequence"/>
</dbReference>
<keyword evidence="1" id="KW-0418">Kinase</keyword>
<keyword evidence="1" id="KW-0723">Serine/threonine-protein kinase</keyword>
<feature type="domain" description="Histidine kinase/HSP90-like ATPase" evidence="2">
    <location>
        <begin position="8"/>
        <end position="155"/>
    </location>
</feature>
<dbReference type="RefSeq" id="WP_203849570.1">
    <property type="nucleotide sequence ID" value="NZ_BAAAVW010000019.1"/>
</dbReference>
<dbReference type="InterPro" id="IPR036890">
    <property type="entry name" value="HATPase_C_sf"/>
</dbReference>
<keyword evidence="4" id="KW-1185">Reference proteome</keyword>
<dbReference type="InterPro" id="IPR050267">
    <property type="entry name" value="Anti-sigma-factor_SerPK"/>
</dbReference>
<name>A0A919PPP5_9ACTN</name>
<keyword evidence="1" id="KW-0808">Transferase</keyword>
<gene>
    <name evidence="3" type="ORF">Dsi01nite_058900</name>
</gene>
<reference evidence="3" key="1">
    <citation type="submission" date="2021-01" db="EMBL/GenBank/DDBJ databases">
        <title>Whole genome shotgun sequence of Dactylosporangium siamense NBRC 106093.</title>
        <authorList>
            <person name="Komaki H."/>
            <person name="Tamura T."/>
        </authorList>
    </citation>
    <scope>NUCLEOTIDE SEQUENCE</scope>
    <source>
        <strain evidence="3">NBRC 106093</strain>
    </source>
</reference>